<proteinExistence type="predicted"/>
<evidence type="ECO:0000313" key="1">
    <source>
        <dbReference type="EMBL" id="KGN94144.1"/>
    </source>
</evidence>
<dbReference type="GO" id="GO:0016788">
    <property type="term" value="F:hydrolase activity, acting on ester bonds"/>
    <property type="evidence" value="ECO:0007669"/>
    <property type="project" value="UniProtKB-ARBA"/>
</dbReference>
<dbReference type="Gene3D" id="2.60.120.1360">
    <property type="match status" value="1"/>
</dbReference>
<comment type="caution">
    <text evidence="1">The sequence shown here is derived from an EMBL/GenBank/DDBJ whole genome shotgun (WGS) entry which is preliminary data.</text>
</comment>
<accession>A0AB34PFX3</accession>
<sequence length="478" mass="53275">MRRKNYMLRLWLLLLVVALATVALYFLPEQVGSWQIKKVDLLSDLRVEDDSSQTELARQSMLSADFMERRRKQSERQPQEEAGFPVRDSLAMRDSVYQHLRKQNPSDSTLALFEDYSPSHTGLKRLFSSLRSGSSLGRPVRIAVLGDSFIEGDIFTAHLRKMLQRKYGGGGVGWMPITSQVAGFRSTISHQFSGWKTMNMLHSKGKHNLSGYYFLPQQGGSSVSYKLPGDSSSIHMATRISLYYQAERGSTVSLKTVGDSTVVVDLRPTEGGVGEYRWQGYTKRVRLSVPPSDGLSILGMSLEHSDGISVDNFSLRGNSGLALSKIDVATSSSLCSLRPYDLIVLQYGLNVANAKQLNYDNYYKQMLSVVAHLRKCFPGSDIMLMGVSDRAQRSTEGFVTMPAIHRLLAAQRRIAMDSGIVFWNTFLAMGGDGSMVRMVAQGQAAKDYTHISFAGGKKIAEAFVRAFELEKKYYDAIE</sequence>
<dbReference type="RefSeq" id="WP_036890030.1">
    <property type="nucleotide sequence ID" value="NZ_JQJC01000020.1"/>
</dbReference>
<dbReference type="Proteomes" id="UP000030136">
    <property type="component" value="Unassembled WGS sequence"/>
</dbReference>
<gene>
    <name evidence="1" type="ORF">HQ38_06300</name>
</gene>
<dbReference type="InterPro" id="IPR036514">
    <property type="entry name" value="SGNH_hydro_sf"/>
</dbReference>
<reference evidence="1 2" key="1">
    <citation type="submission" date="2014-08" db="EMBL/GenBank/DDBJ databases">
        <title>Porphyromonas crevioricanis strain:COT-253_OH1447 Genome sequencing.</title>
        <authorList>
            <person name="Wallis C."/>
            <person name="Deusch O."/>
            <person name="O'Flynn C."/>
            <person name="Davis I."/>
            <person name="Jospin G."/>
            <person name="Darling A.E."/>
            <person name="Coil D.A."/>
            <person name="Alexiev A."/>
            <person name="Horsfall A."/>
            <person name="Kirkwood N."/>
            <person name="Harris S."/>
            <person name="Eisen J.A."/>
        </authorList>
    </citation>
    <scope>NUCLEOTIDE SEQUENCE [LARGE SCALE GENOMIC DNA]</scope>
    <source>
        <strain evidence="2">COT-253 OH1447</strain>
    </source>
</reference>
<dbReference type="EMBL" id="JQJC01000020">
    <property type="protein sequence ID" value="KGN94144.1"/>
    <property type="molecule type" value="Genomic_DNA"/>
</dbReference>
<organism evidence="1 2">
    <name type="scientific">Porphyromonas crevioricanis</name>
    <dbReference type="NCBI Taxonomy" id="393921"/>
    <lineage>
        <taxon>Bacteria</taxon>
        <taxon>Pseudomonadati</taxon>
        <taxon>Bacteroidota</taxon>
        <taxon>Bacteroidia</taxon>
        <taxon>Bacteroidales</taxon>
        <taxon>Porphyromonadaceae</taxon>
        <taxon>Porphyromonas</taxon>
    </lineage>
</organism>
<dbReference type="Gene3D" id="3.40.50.1110">
    <property type="entry name" value="SGNH hydrolase"/>
    <property type="match status" value="1"/>
</dbReference>
<name>A0AB34PFX3_9PORP</name>
<protein>
    <recommendedName>
        <fullName evidence="3">SGNH hydrolase-type esterase domain-containing protein</fullName>
    </recommendedName>
</protein>
<evidence type="ECO:0000313" key="2">
    <source>
        <dbReference type="Proteomes" id="UP000030136"/>
    </source>
</evidence>
<evidence type="ECO:0008006" key="3">
    <source>
        <dbReference type="Google" id="ProtNLM"/>
    </source>
</evidence>
<dbReference type="SUPFAM" id="SSF52266">
    <property type="entry name" value="SGNH hydrolase"/>
    <property type="match status" value="1"/>
</dbReference>
<dbReference type="AlphaFoldDB" id="A0AB34PFX3"/>